<feature type="compositionally biased region" description="Acidic residues" evidence="1">
    <location>
        <begin position="192"/>
        <end position="210"/>
    </location>
</feature>
<evidence type="ECO:0000256" key="1">
    <source>
        <dbReference type="SAM" id="MobiDB-lite"/>
    </source>
</evidence>
<dbReference type="AlphaFoldDB" id="A0A3P3ZHC7"/>
<gene>
    <name evidence="2" type="ORF">LBRM2904_34.3040</name>
</gene>
<proteinExistence type="predicted"/>
<evidence type="ECO:0000313" key="3">
    <source>
        <dbReference type="Proteomes" id="UP000319462"/>
    </source>
</evidence>
<name>A0A3P3ZHC7_LEIBR</name>
<accession>A0A3P3ZHC7</accession>
<dbReference type="Proteomes" id="UP000319462">
    <property type="component" value="Chromosome 34"/>
</dbReference>
<organism evidence="2 3">
    <name type="scientific">Leishmania braziliensis MHOM/BR/75/M2904</name>
    <dbReference type="NCBI Taxonomy" id="420245"/>
    <lineage>
        <taxon>Eukaryota</taxon>
        <taxon>Discoba</taxon>
        <taxon>Euglenozoa</taxon>
        <taxon>Kinetoplastea</taxon>
        <taxon>Metakinetoplastina</taxon>
        <taxon>Trypanosomatida</taxon>
        <taxon>Trypanosomatidae</taxon>
        <taxon>Leishmaniinae</taxon>
        <taxon>Leishmania</taxon>
        <taxon>Leishmania braziliensis species complex</taxon>
    </lineage>
</organism>
<dbReference type="EMBL" id="LS997633">
    <property type="protein sequence ID" value="SYZ69599.1"/>
    <property type="molecule type" value="Genomic_DNA"/>
</dbReference>
<feature type="region of interest" description="Disordered" evidence="1">
    <location>
        <begin position="177"/>
        <end position="225"/>
    </location>
</feature>
<feature type="region of interest" description="Disordered" evidence="1">
    <location>
        <begin position="16"/>
        <end position="37"/>
    </location>
</feature>
<evidence type="ECO:0000313" key="2">
    <source>
        <dbReference type="EMBL" id="SYZ69599.1"/>
    </source>
</evidence>
<protein>
    <submittedName>
        <fullName evidence="2">Hypothetical_protein</fullName>
    </submittedName>
</protein>
<reference evidence="2 3" key="1">
    <citation type="submission" date="2018-09" db="EMBL/GenBank/DDBJ databases">
        <authorList>
            <person name="Peiro R."/>
            <person name="Begona"/>
            <person name="Cbmso G."/>
            <person name="Lopez M."/>
            <person name="Gonzalez S."/>
        </authorList>
    </citation>
    <scope>NUCLEOTIDE SEQUENCE [LARGE SCALE GENOMIC DNA]</scope>
</reference>
<sequence>MQSSTSTLSAAVETNGAMPTTSTCPFPPPPPSSTHRFSAEAAPFVPSYMCTQVLPAAVAPVEPAPLKASSAASEGDDEVGVDKGDAGREHFSKMWMYCLQQMQGHEVGMLMDMMPPDIQELYSDKLSDEYLLHEDEHKDKSVRALCAAQKMLQELTPEQLAHIEAFLVETDALNPEVKRRRGKTRHLPGDGDLNEENDSGDGDAGDDGEDLFMHHDEGMGSDEEEWLLEQMMAAGDKTDAAVK</sequence>